<name>A0AAW2F9L4_9HYME</name>
<protein>
    <submittedName>
        <fullName evidence="1">Uncharacterized protein</fullName>
    </submittedName>
</protein>
<dbReference type="AlphaFoldDB" id="A0AAW2F9L4"/>
<gene>
    <name evidence="1" type="ORF">PUN28_012847</name>
</gene>
<comment type="caution">
    <text evidence="1">The sequence shown here is derived from an EMBL/GenBank/DDBJ whole genome shotgun (WGS) entry which is preliminary data.</text>
</comment>
<keyword evidence="2" id="KW-1185">Reference proteome</keyword>
<sequence>MDFNNVVIVNIVTKNIILQALSFSIDQYILDSSQLISHLLICDPCHTSHRQDYGTKDKTDQELIEMFYIGKAI</sequence>
<reference evidence="1 2" key="1">
    <citation type="submission" date="2023-03" db="EMBL/GenBank/DDBJ databases">
        <title>High recombination rates correlate with genetic variation in Cardiocondyla obscurior ants.</title>
        <authorList>
            <person name="Errbii M."/>
        </authorList>
    </citation>
    <scope>NUCLEOTIDE SEQUENCE [LARGE SCALE GENOMIC DNA]</scope>
    <source>
        <strain evidence="1">Alpha-2009</strain>
        <tissue evidence="1">Whole body</tissue>
    </source>
</reference>
<dbReference type="EMBL" id="JADYXP020000013">
    <property type="protein sequence ID" value="KAL0111239.1"/>
    <property type="molecule type" value="Genomic_DNA"/>
</dbReference>
<accession>A0AAW2F9L4</accession>
<proteinExistence type="predicted"/>
<evidence type="ECO:0000313" key="1">
    <source>
        <dbReference type="EMBL" id="KAL0111239.1"/>
    </source>
</evidence>
<evidence type="ECO:0000313" key="2">
    <source>
        <dbReference type="Proteomes" id="UP001430953"/>
    </source>
</evidence>
<dbReference type="Proteomes" id="UP001430953">
    <property type="component" value="Unassembled WGS sequence"/>
</dbReference>
<organism evidence="1 2">
    <name type="scientific">Cardiocondyla obscurior</name>
    <dbReference type="NCBI Taxonomy" id="286306"/>
    <lineage>
        <taxon>Eukaryota</taxon>
        <taxon>Metazoa</taxon>
        <taxon>Ecdysozoa</taxon>
        <taxon>Arthropoda</taxon>
        <taxon>Hexapoda</taxon>
        <taxon>Insecta</taxon>
        <taxon>Pterygota</taxon>
        <taxon>Neoptera</taxon>
        <taxon>Endopterygota</taxon>
        <taxon>Hymenoptera</taxon>
        <taxon>Apocrita</taxon>
        <taxon>Aculeata</taxon>
        <taxon>Formicoidea</taxon>
        <taxon>Formicidae</taxon>
        <taxon>Myrmicinae</taxon>
        <taxon>Cardiocondyla</taxon>
    </lineage>
</organism>